<keyword evidence="2" id="KW-1185">Reference proteome</keyword>
<gene>
    <name evidence="1" type="ORF">PYW07_011264</name>
</gene>
<dbReference type="Proteomes" id="UP001231518">
    <property type="component" value="Chromosome 28"/>
</dbReference>
<reference evidence="1" key="1">
    <citation type="submission" date="2023-03" db="EMBL/GenBank/DDBJ databases">
        <title>Chromosome-level genomes of two armyworms, Mythimna separata and Mythimna loreyi, provide insights into the biosynthesis and reception of sex pheromones.</title>
        <authorList>
            <person name="Zhao H."/>
        </authorList>
    </citation>
    <scope>NUCLEOTIDE SEQUENCE</scope>
    <source>
        <strain evidence="1">BeijingLab</strain>
        <tissue evidence="1">Pupa</tissue>
    </source>
</reference>
<proteinExistence type="predicted"/>
<sequence length="115" mass="13115">MRHPPFVLSPLSSDTVARLLRYSRDAVARFKVAIDETPNTQATFAKCPPNILQRNHVTRDVSDNVGDKLSDTLGDILYPSASIQLIFKLKNTFLNFNFRIIYVNTITHQEFLTFS</sequence>
<organism evidence="1 2">
    <name type="scientific">Mythimna separata</name>
    <name type="common">Oriental armyworm</name>
    <name type="synonym">Pseudaletia separata</name>
    <dbReference type="NCBI Taxonomy" id="271217"/>
    <lineage>
        <taxon>Eukaryota</taxon>
        <taxon>Metazoa</taxon>
        <taxon>Ecdysozoa</taxon>
        <taxon>Arthropoda</taxon>
        <taxon>Hexapoda</taxon>
        <taxon>Insecta</taxon>
        <taxon>Pterygota</taxon>
        <taxon>Neoptera</taxon>
        <taxon>Endopterygota</taxon>
        <taxon>Lepidoptera</taxon>
        <taxon>Glossata</taxon>
        <taxon>Ditrysia</taxon>
        <taxon>Noctuoidea</taxon>
        <taxon>Noctuidae</taxon>
        <taxon>Noctuinae</taxon>
        <taxon>Hadenini</taxon>
        <taxon>Mythimna</taxon>
    </lineage>
</organism>
<accession>A0AAD7Y915</accession>
<evidence type="ECO:0000313" key="1">
    <source>
        <dbReference type="EMBL" id="KAJ8707587.1"/>
    </source>
</evidence>
<dbReference type="EMBL" id="JARGEI010000027">
    <property type="protein sequence ID" value="KAJ8707587.1"/>
    <property type="molecule type" value="Genomic_DNA"/>
</dbReference>
<evidence type="ECO:0000313" key="2">
    <source>
        <dbReference type="Proteomes" id="UP001231518"/>
    </source>
</evidence>
<name>A0AAD7Y915_MYTSE</name>
<protein>
    <submittedName>
        <fullName evidence="1">Uncharacterized protein</fullName>
    </submittedName>
</protein>
<dbReference type="AlphaFoldDB" id="A0AAD7Y915"/>
<comment type="caution">
    <text evidence="1">The sequence shown here is derived from an EMBL/GenBank/DDBJ whole genome shotgun (WGS) entry which is preliminary data.</text>
</comment>